<dbReference type="InterPro" id="IPR050990">
    <property type="entry name" value="UPF0237/GcvR_regulator"/>
</dbReference>
<protein>
    <submittedName>
        <fullName evidence="2">Amino acid-binding protein</fullName>
    </submittedName>
</protein>
<evidence type="ECO:0000259" key="1">
    <source>
        <dbReference type="PROSITE" id="PS51671"/>
    </source>
</evidence>
<dbReference type="PANTHER" id="PTHR34875:SF6">
    <property type="entry name" value="UPF0237 PROTEIN MJ1558"/>
    <property type="match status" value="1"/>
</dbReference>
<feature type="domain" description="ACT" evidence="1">
    <location>
        <begin position="91"/>
        <end position="170"/>
    </location>
</feature>
<proteinExistence type="predicted"/>
<dbReference type="Gene3D" id="3.30.70.260">
    <property type="match status" value="2"/>
</dbReference>
<feature type="domain" description="ACT" evidence="1">
    <location>
        <begin position="5"/>
        <end position="89"/>
    </location>
</feature>
<dbReference type="EMBL" id="WNJL01000030">
    <property type="protein sequence ID" value="NDU42306.1"/>
    <property type="molecule type" value="Genomic_DNA"/>
</dbReference>
<organism evidence="2">
    <name type="scientific">Acidithiobacillus ferrianus</name>
    <dbReference type="NCBI Taxonomy" id="2678518"/>
    <lineage>
        <taxon>Bacteria</taxon>
        <taxon>Pseudomonadati</taxon>
        <taxon>Pseudomonadota</taxon>
        <taxon>Acidithiobacillia</taxon>
        <taxon>Acidithiobacillales</taxon>
        <taxon>Acidithiobacillaceae</taxon>
        <taxon>Acidithiobacillus</taxon>
    </lineage>
</organism>
<accession>A0A845U4Y5</accession>
<dbReference type="PANTHER" id="PTHR34875">
    <property type="entry name" value="UPF0237 PROTEIN MJ1558"/>
    <property type="match status" value="1"/>
</dbReference>
<gene>
    <name evidence="2" type="ORF">GL267_06500</name>
</gene>
<comment type="caution">
    <text evidence="2">The sequence shown here is derived from an EMBL/GenBank/DDBJ whole genome shotgun (WGS) entry which is preliminary data.</text>
</comment>
<sequence length="173" mass="18357">MSQALLTVIGEDRPGIVAAVTQALYTANCSIGDASMMRLGGYFTIMQIIEYPYDLGSVEMALDPAIKHLNLRVHLDPISSVAPVADLPNTRVTVYGADHPGIVASVTGALASIGFNVIDLESESSGSAERPLYVMVIQGHAPEGVESVRKTLAPLRETEDIEIGVHPIEAAVF</sequence>
<dbReference type="AlphaFoldDB" id="A0A845U4Y5"/>
<name>A0A845U4Y5_9PROT</name>
<dbReference type="PROSITE" id="PS51671">
    <property type="entry name" value="ACT"/>
    <property type="match status" value="2"/>
</dbReference>
<evidence type="ECO:0000313" key="2">
    <source>
        <dbReference type="EMBL" id="NDU42306.1"/>
    </source>
</evidence>
<dbReference type="RefSeq" id="WP_163097557.1">
    <property type="nucleotide sequence ID" value="NZ_CP127523.1"/>
</dbReference>
<dbReference type="InterPro" id="IPR045865">
    <property type="entry name" value="ACT-like_dom_sf"/>
</dbReference>
<reference evidence="2" key="1">
    <citation type="submission" date="2019-11" db="EMBL/GenBank/DDBJ databases">
        <title>Acidithiobacillus ferrianus sp. nov.: a facultatively anaerobic and extremely acidophilic chemolithoautotroph.</title>
        <authorList>
            <person name="Norris P.R."/>
            <person name="Falagan C."/>
            <person name="Moya-Beltran A."/>
            <person name="Castro M."/>
            <person name="Quatrini R."/>
            <person name="Johnson D.B."/>
        </authorList>
    </citation>
    <scope>NUCLEOTIDE SEQUENCE [LARGE SCALE GENOMIC DNA]</scope>
    <source>
        <strain evidence="2">MG</strain>
    </source>
</reference>
<dbReference type="SUPFAM" id="SSF55021">
    <property type="entry name" value="ACT-like"/>
    <property type="match status" value="2"/>
</dbReference>
<dbReference type="Pfam" id="PF13740">
    <property type="entry name" value="ACT_6"/>
    <property type="match status" value="2"/>
</dbReference>
<dbReference type="InterPro" id="IPR002912">
    <property type="entry name" value="ACT_dom"/>
</dbReference>